<evidence type="ECO:0000256" key="1">
    <source>
        <dbReference type="ARBA" id="ARBA00023157"/>
    </source>
</evidence>
<gene>
    <name evidence="4 6" type="primary">LOC108874864</name>
</gene>
<dbReference type="SUPFAM" id="SSF47862">
    <property type="entry name" value="Saposin"/>
    <property type="match status" value="1"/>
</dbReference>
<dbReference type="InterPro" id="IPR008138">
    <property type="entry name" value="SapB_2"/>
</dbReference>
<dbReference type="InterPro" id="IPR011001">
    <property type="entry name" value="Saposin-like"/>
</dbReference>
<organism evidence="4 5">
    <name type="scientific">Lates calcarifer</name>
    <name type="common">Barramundi</name>
    <name type="synonym">Holocentrus calcarifer</name>
    <dbReference type="NCBI Taxonomy" id="8187"/>
    <lineage>
        <taxon>Eukaryota</taxon>
        <taxon>Metazoa</taxon>
        <taxon>Chordata</taxon>
        <taxon>Craniata</taxon>
        <taxon>Vertebrata</taxon>
        <taxon>Euteleostomi</taxon>
        <taxon>Actinopterygii</taxon>
        <taxon>Neopterygii</taxon>
        <taxon>Teleostei</taxon>
        <taxon>Neoteleostei</taxon>
        <taxon>Acanthomorphata</taxon>
        <taxon>Carangaria</taxon>
        <taxon>Carangaria incertae sedis</taxon>
        <taxon>Centropomidae</taxon>
        <taxon>Lates</taxon>
    </lineage>
</organism>
<name>A0A4W6F5U5_LATCA</name>
<dbReference type="PANTHER" id="PTHR15541">
    <property type="entry name" value="GRANULYSIN RELATED"/>
    <property type="match status" value="1"/>
</dbReference>
<dbReference type="KEGG" id="lcf:108874864"/>
<evidence type="ECO:0000256" key="2">
    <source>
        <dbReference type="SAM" id="SignalP"/>
    </source>
</evidence>
<dbReference type="Pfam" id="PF03489">
    <property type="entry name" value="SapB_2"/>
    <property type="match status" value="1"/>
</dbReference>
<dbReference type="AlphaFoldDB" id="A0A4W6F5U5"/>
<reference evidence="4" key="3">
    <citation type="submission" date="2025-05" db="UniProtKB">
        <authorList>
            <consortium name="Ensembl"/>
        </authorList>
    </citation>
    <scope>IDENTIFICATION</scope>
</reference>
<proteinExistence type="predicted"/>
<dbReference type="InterPro" id="IPR038847">
    <property type="entry name" value="Granulysin-like"/>
</dbReference>
<dbReference type="PANTHER" id="PTHR15541:SF2">
    <property type="entry name" value="GRANULYSIN"/>
    <property type="match status" value="1"/>
</dbReference>
<dbReference type="Ensembl" id="ENSLCAT00010046392.1">
    <property type="protein sequence ID" value="ENSLCAP00010045282.1"/>
    <property type="gene ID" value="ENSLCAG00010021051.1"/>
</dbReference>
<dbReference type="InParanoid" id="A0A4W6F5U5"/>
<dbReference type="GO" id="GO:0042742">
    <property type="term" value="P:defense response to bacterium"/>
    <property type="evidence" value="ECO:0007669"/>
    <property type="project" value="InterPro"/>
</dbReference>
<reference evidence="6" key="2">
    <citation type="submission" date="2025-04" db="UniProtKB">
        <authorList>
            <consortium name="RefSeq"/>
        </authorList>
    </citation>
    <scope>IDENTIFICATION</scope>
    <source>
        <tissue evidence="6">Brain</tissue>
    </source>
</reference>
<dbReference type="Proteomes" id="UP000314980">
    <property type="component" value="Unassembled WGS sequence"/>
</dbReference>
<dbReference type="RefSeq" id="XP_018518922.1">
    <property type="nucleotide sequence ID" value="XM_018663406.2"/>
</dbReference>
<dbReference type="GeneTree" id="ENSGT00940000175159"/>
<evidence type="ECO:0000313" key="4">
    <source>
        <dbReference type="Ensembl" id="ENSLCAP00010045282.1"/>
    </source>
</evidence>
<evidence type="ECO:0000259" key="3">
    <source>
        <dbReference type="PROSITE" id="PS50015"/>
    </source>
</evidence>
<dbReference type="PROSITE" id="PS50015">
    <property type="entry name" value="SAP_B"/>
    <property type="match status" value="1"/>
</dbReference>
<dbReference type="OrthoDB" id="69496at2759"/>
<sequence length="135" mass="15164">MNPVISITLLLLSATVGDSWKRLKMEEDFPSQLKHHAGERAENHEEEILQDRALPGSCSPCKSLVSKLKQQLGKDCSKIKIEELLNTVCDKLRLIEICKKIVNKYKSSLIDAIANHGTPTAICKKLKLCKRNARL</sequence>
<evidence type="ECO:0000313" key="6">
    <source>
        <dbReference type="RefSeq" id="XP_018518922.1"/>
    </source>
</evidence>
<dbReference type="SMART" id="SM00741">
    <property type="entry name" value="SapB"/>
    <property type="match status" value="1"/>
</dbReference>
<feature type="chain" id="PRO_5044613644" evidence="2">
    <location>
        <begin position="18"/>
        <end position="135"/>
    </location>
</feature>
<feature type="domain" description="Saposin B-type" evidence="3">
    <location>
        <begin position="54"/>
        <end position="133"/>
    </location>
</feature>
<accession>A0A4W6F5U5</accession>
<keyword evidence="2" id="KW-0732">Signal</keyword>
<keyword evidence="5" id="KW-1185">Reference proteome</keyword>
<dbReference type="STRING" id="8187.ENSLCAP00010045282"/>
<reference evidence="5" key="1">
    <citation type="submission" date="2015-09" db="EMBL/GenBank/DDBJ databases">
        <authorList>
            <person name="Sai Rama Sridatta P."/>
        </authorList>
    </citation>
    <scope>NUCLEOTIDE SEQUENCE [LARGE SCALE GENOMIC DNA]</scope>
</reference>
<dbReference type="InterPro" id="IPR008139">
    <property type="entry name" value="SaposinB_dom"/>
</dbReference>
<feature type="signal peptide" evidence="2">
    <location>
        <begin position="1"/>
        <end position="17"/>
    </location>
</feature>
<keyword evidence="1" id="KW-1015">Disulfide bond</keyword>
<dbReference type="Gene3D" id="1.10.225.10">
    <property type="entry name" value="Saposin-like"/>
    <property type="match status" value="1"/>
</dbReference>
<evidence type="ECO:0000313" key="5">
    <source>
        <dbReference type="Proteomes" id="UP000314980"/>
    </source>
</evidence>
<dbReference type="Proteomes" id="UP000694890">
    <property type="component" value="Linkage group LG19"/>
</dbReference>
<protein>
    <submittedName>
        <fullName evidence="6">Saposin-C</fullName>
    </submittedName>
</protein>
<dbReference type="GeneID" id="108874864"/>